<dbReference type="RefSeq" id="WP_344423126.1">
    <property type="nucleotide sequence ID" value="NZ_BAAAQK010000022.1"/>
</dbReference>
<proteinExistence type="predicted"/>
<sequence length="250" mass="26215">MTALEFDRRGAGGDWTVLLVHGLGGRRAQVEALAEELSRDASVVTVDLLGHGTSPVGPAGGTLRAQVEALAEVVAELAGPRLAVVGHSAGGAVCLRLSTSVPGIDSVTMLDTAIFDGESMVDWAAGLAADLARDGWTDTAQALHRASLGEWAGAALAEEVEVGIRATDPAAGAALMRDILTVDAVAEIRRSPARLCYVSAFRPIDPTRLLASRPDLEFHRVEQSGHWVQMEHPRLVGDIIRDHVLLGSAA</sequence>
<dbReference type="InterPro" id="IPR000073">
    <property type="entry name" value="AB_hydrolase_1"/>
</dbReference>
<dbReference type="SUPFAM" id="SSF53474">
    <property type="entry name" value="alpha/beta-Hydrolases"/>
    <property type="match status" value="1"/>
</dbReference>
<keyword evidence="3" id="KW-1185">Reference proteome</keyword>
<evidence type="ECO:0000313" key="2">
    <source>
        <dbReference type="EMBL" id="GAA1867305.1"/>
    </source>
</evidence>
<dbReference type="PANTHER" id="PTHR43798">
    <property type="entry name" value="MONOACYLGLYCEROL LIPASE"/>
    <property type="match status" value="1"/>
</dbReference>
<dbReference type="Pfam" id="PF12697">
    <property type="entry name" value="Abhydrolase_6"/>
    <property type="match status" value="1"/>
</dbReference>
<evidence type="ECO:0000259" key="1">
    <source>
        <dbReference type="Pfam" id="PF12697"/>
    </source>
</evidence>
<dbReference type="Proteomes" id="UP001500449">
    <property type="component" value="Unassembled WGS sequence"/>
</dbReference>
<organism evidence="2 3">
    <name type="scientific">Pseudonocardia ailaonensis</name>
    <dbReference type="NCBI Taxonomy" id="367279"/>
    <lineage>
        <taxon>Bacteria</taxon>
        <taxon>Bacillati</taxon>
        <taxon>Actinomycetota</taxon>
        <taxon>Actinomycetes</taxon>
        <taxon>Pseudonocardiales</taxon>
        <taxon>Pseudonocardiaceae</taxon>
        <taxon>Pseudonocardia</taxon>
    </lineage>
</organism>
<dbReference type="PANTHER" id="PTHR43798:SF5">
    <property type="entry name" value="MONOACYLGLYCEROL LIPASE ABHD6"/>
    <property type="match status" value="1"/>
</dbReference>
<evidence type="ECO:0000313" key="3">
    <source>
        <dbReference type="Proteomes" id="UP001500449"/>
    </source>
</evidence>
<dbReference type="InterPro" id="IPR050266">
    <property type="entry name" value="AB_hydrolase_sf"/>
</dbReference>
<reference evidence="2 3" key="1">
    <citation type="journal article" date="2019" name="Int. J. Syst. Evol. Microbiol.">
        <title>The Global Catalogue of Microorganisms (GCM) 10K type strain sequencing project: providing services to taxonomists for standard genome sequencing and annotation.</title>
        <authorList>
            <consortium name="The Broad Institute Genomics Platform"/>
            <consortium name="The Broad Institute Genome Sequencing Center for Infectious Disease"/>
            <person name="Wu L."/>
            <person name="Ma J."/>
        </authorList>
    </citation>
    <scope>NUCLEOTIDE SEQUENCE [LARGE SCALE GENOMIC DNA]</scope>
    <source>
        <strain evidence="2 3">JCM 16009</strain>
    </source>
</reference>
<feature type="domain" description="AB hydrolase-1" evidence="1">
    <location>
        <begin position="17"/>
        <end position="236"/>
    </location>
</feature>
<dbReference type="InterPro" id="IPR029058">
    <property type="entry name" value="AB_hydrolase_fold"/>
</dbReference>
<name>A0ABN2NFL7_9PSEU</name>
<comment type="caution">
    <text evidence="2">The sequence shown here is derived from an EMBL/GenBank/DDBJ whole genome shotgun (WGS) entry which is preliminary data.</text>
</comment>
<gene>
    <name evidence="2" type="ORF">GCM10009836_54640</name>
</gene>
<dbReference type="EMBL" id="BAAAQK010000022">
    <property type="protein sequence ID" value="GAA1867305.1"/>
    <property type="molecule type" value="Genomic_DNA"/>
</dbReference>
<protein>
    <recommendedName>
        <fullName evidence="1">AB hydrolase-1 domain-containing protein</fullName>
    </recommendedName>
</protein>
<accession>A0ABN2NFL7</accession>
<dbReference type="Gene3D" id="3.40.50.1820">
    <property type="entry name" value="alpha/beta hydrolase"/>
    <property type="match status" value="1"/>
</dbReference>